<dbReference type="InterPro" id="IPR000792">
    <property type="entry name" value="Tscrpt_reg_LuxR_C"/>
</dbReference>
<accession>A0ABV4J2X9</accession>
<sequence length="326" mass="36191">MLQRLGLDRLTHAVYKQLFAGRYRKADEIATQLGVPVEDVRAALERLTQLDLLRPSGEDLGELVDPRLALKALLLRQMSGIEDRLREFEEDRAAVRTLVDRYAEARPGGLEPGFECVAGRAAVTDRLHELSCSAETEWLAFLPGGPSSANWLEPAQELHRKVMARGVANRVVTTDSIRGDAHLALRAAWEDEPNCRVRTVPSLPVHLLLVDRSLALLPSDPRDPWHRVVQISVPGAVEAVRSLFERAWENAVPLGSSGPGLDDHGLSPREKELLRLMARGLNDEAIRRRLGVSLRTVRRIVAELCARLGAASRFEAGYQAAKRGWI</sequence>
<dbReference type="Proteomes" id="UP001567537">
    <property type="component" value="Unassembled WGS sequence"/>
</dbReference>
<dbReference type="SMART" id="SM00421">
    <property type="entry name" value="HTH_LUXR"/>
    <property type="match status" value="1"/>
</dbReference>
<reference evidence="2 3" key="1">
    <citation type="journal article" date="2021" name="Res Sq">
        <title>Streptomyces Pimoensis sp. nov., Isolated From the Taklimakan Desert in Xinjiang, China.</title>
        <authorList>
            <person name="Zhang P."/>
            <person name="Luo X."/>
            <person name="Luo X."/>
            <person name="Liu Z."/>
            <person name="Xia Z."/>
            <person name="Wan C."/>
            <person name="zhang L."/>
        </authorList>
    </citation>
    <scope>NUCLEOTIDE SEQUENCE [LARGE SCALE GENOMIC DNA]</scope>
    <source>
        <strain evidence="2 3">TRM75549</strain>
    </source>
</reference>
<dbReference type="InterPro" id="IPR051797">
    <property type="entry name" value="TrmB-like"/>
</dbReference>
<dbReference type="EMBL" id="JAHWZY010000023">
    <property type="protein sequence ID" value="MEZ3181234.1"/>
    <property type="molecule type" value="Genomic_DNA"/>
</dbReference>
<dbReference type="PANTHER" id="PTHR34293:SF1">
    <property type="entry name" value="HTH-TYPE TRANSCRIPTIONAL REGULATOR TRMBL2"/>
    <property type="match status" value="1"/>
</dbReference>
<keyword evidence="3" id="KW-1185">Reference proteome</keyword>
<comment type="caution">
    <text evidence="2">The sequence shown here is derived from an EMBL/GenBank/DDBJ whole genome shotgun (WGS) entry which is preliminary data.</text>
</comment>
<name>A0ABV4J2X9_9ACTN</name>
<evidence type="ECO:0000259" key="1">
    <source>
        <dbReference type="PROSITE" id="PS50043"/>
    </source>
</evidence>
<proteinExistence type="predicted"/>
<dbReference type="SUPFAM" id="SSF46894">
    <property type="entry name" value="C-terminal effector domain of the bipartite response regulators"/>
    <property type="match status" value="1"/>
</dbReference>
<dbReference type="Pfam" id="PF00196">
    <property type="entry name" value="GerE"/>
    <property type="match status" value="1"/>
</dbReference>
<feature type="domain" description="HTH luxR-type" evidence="1">
    <location>
        <begin position="259"/>
        <end position="324"/>
    </location>
</feature>
<dbReference type="CDD" id="cd06170">
    <property type="entry name" value="LuxR_C_like"/>
    <property type="match status" value="1"/>
</dbReference>
<dbReference type="Gene3D" id="1.10.10.10">
    <property type="entry name" value="Winged helix-like DNA-binding domain superfamily/Winged helix DNA-binding domain"/>
    <property type="match status" value="1"/>
</dbReference>
<dbReference type="InterPro" id="IPR016032">
    <property type="entry name" value="Sig_transdc_resp-reg_C-effctor"/>
</dbReference>
<organism evidence="2 3">
    <name type="scientific">Streptomyces pimonensis</name>
    <dbReference type="NCBI Taxonomy" id="2860288"/>
    <lineage>
        <taxon>Bacteria</taxon>
        <taxon>Bacillati</taxon>
        <taxon>Actinomycetota</taxon>
        <taxon>Actinomycetes</taxon>
        <taxon>Kitasatosporales</taxon>
        <taxon>Streptomycetaceae</taxon>
        <taxon>Streptomyces</taxon>
    </lineage>
</organism>
<evidence type="ECO:0000313" key="2">
    <source>
        <dbReference type="EMBL" id="MEZ3181234.1"/>
    </source>
</evidence>
<evidence type="ECO:0000313" key="3">
    <source>
        <dbReference type="Proteomes" id="UP001567537"/>
    </source>
</evidence>
<gene>
    <name evidence="2" type="ORF">KYY02_21860</name>
</gene>
<dbReference type="PANTHER" id="PTHR34293">
    <property type="entry name" value="HTH-TYPE TRANSCRIPTIONAL REGULATOR TRMBL2"/>
    <property type="match status" value="1"/>
</dbReference>
<dbReference type="PRINTS" id="PR00038">
    <property type="entry name" value="HTHLUXR"/>
</dbReference>
<protein>
    <submittedName>
        <fullName evidence="2">Helix-turn-helix transcriptional regulator</fullName>
    </submittedName>
</protein>
<dbReference type="PROSITE" id="PS50043">
    <property type="entry name" value="HTH_LUXR_2"/>
    <property type="match status" value="1"/>
</dbReference>
<dbReference type="RefSeq" id="WP_371240568.1">
    <property type="nucleotide sequence ID" value="NZ_JAHWZY010000023.1"/>
</dbReference>
<dbReference type="InterPro" id="IPR036388">
    <property type="entry name" value="WH-like_DNA-bd_sf"/>
</dbReference>